<protein>
    <submittedName>
        <fullName evidence="1">Uncharacterized protein</fullName>
    </submittedName>
</protein>
<dbReference type="AlphaFoldDB" id="A0A8J7YYB8"/>
<gene>
    <name evidence="1" type="ORF">GS601_05680</name>
</gene>
<keyword evidence="2" id="KW-1185">Reference proteome</keyword>
<reference evidence="1" key="1">
    <citation type="submission" date="2019-12" db="EMBL/GenBank/DDBJ databases">
        <title>High-Quality draft genome sequences of three cyanobacteria isolated from the limestone walls of the Old Cathedral of Coimbra.</title>
        <authorList>
            <person name="Tiago I."/>
            <person name="Soares F."/>
            <person name="Portugal A."/>
        </authorList>
    </citation>
    <scope>NUCLEOTIDE SEQUENCE</scope>
    <source>
        <strain evidence="1">A</strain>
    </source>
</reference>
<evidence type="ECO:0000313" key="2">
    <source>
        <dbReference type="Proteomes" id="UP000646053"/>
    </source>
</evidence>
<accession>A0A8J7YYB8</accession>
<proteinExistence type="predicted"/>
<dbReference type="EMBL" id="WVIE01000005">
    <property type="protein sequence ID" value="NDJ16784.1"/>
    <property type="molecule type" value="Genomic_DNA"/>
</dbReference>
<comment type="caution">
    <text evidence="1">The sequence shown here is derived from an EMBL/GenBank/DDBJ whole genome shotgun (WGS) entry which is preliminary data.</text>
</comment>
<dbReference type="RefSeq" id="WP_162422301.1">
    <property type="nucleotide sequence ID" value="NZ_WVIE01000005.1"/>
</dbReference>
<sequence>MTDADIDTQWDLHVLRVQMTDGFLQGTIDPETYFDFMAQQGYEPEQLMDDAEENLQFAIQKGLKIEK</sequence>
<name>A0A8J7YYB8_9CYAN</name>
<evidence type="ECO:0000313" key="1">
    <source>
        <dbReference type="EMBL" id="NDJ16784.1"/>
    </source>
</evidence>
<organism evidence="1 2">
    <name type="scientific">Myxacorys almedinensis A</name>
    <dbReference type="NCBI Taxonomy" id="2690445"/>
    <lineage>
        <taxon>Bacteria</taxon>
        <taxon>Bacillati</taxon>
        <taxon>Cyanobacteriota</taxon>
        <taxon>Cyanophyceae</taxon>
        <taxon>Leptolyngbyales</taxon>
        <taxon>Leptolyngbyaceae</taxon>
        <taxon>Myxacorys</taxon>
        <taxon>Myxacorys almedinensis</taxon>
    </lineage>
</organism>
<dbReference type="Proteomes" id="UP000646053">
    <property type="component" value="Unassembled WGS sequence"/>
</dbReference>